<protein>
    <submittedName>
        <fullName evidence="4">Cytosolic ascorbate peroxidase</fullName>
    </submittedName>
</protein>
<dbReference type="EMBL" id="CCKQ01017241">
    <property type="protein sequence ID" value="CDW89112.1"/>
    <property type="molecule type" value="Genomic_DNA"/>
</dbReference>
<dbReference type="SUPFAM" id="SSF48113">
    <property type="entry name" value="Heme-dependent peroxidases"/>
    <property type="match status" value="1"/>
</dbReference>
<accession>A0A078B733</accession>
<name>A0A078B733_STYLE</name>
<dbReference type="Gene3D" id="1.10.420.10">
    <property type="entry name" value="Peroxidase, domain 2"/>
    <property type="match status" value="1"/>
</dbReference>
<dbReference type="InterPro" id="IPR044831">
    <property type="entry name" value="Ccp1-like"/>
</dbReference>
<dbReference type="GO" id="GO:0042744">
    <property type="term" value="P:hydrogen peroxide catabolic process"/>
    <property type="evidence" value="ECO:0007669"/>
    <property type="project" value="TreeGrafter"/>
</dbReference>
<keyword evidence="4" id="KW-0575">Peroxidase</keyword>
<gene>
    <name evidence="4" type="primary">Contig6468.g6920</name>
    <name evidence="4" type="ORF">STYLEM_18241</name>
</gene>
<dbReference type="InterPro" id="IPR002016">
    <property type="entry name" value="Haem_peroxidase"/>
</dbReference>
<dbReference type="PANTHER" id="PTHR31356:SF58">
    <property type="entry name" value="CYTOCHROME C PEROXIDASE, MITOCHONDRIAL"/>
    <property type="match status" value="1"/>
</dbReference>
<evidence type="ECO:0000313" key="4">
    <source>
        <dbReference type="EMBL" id="CDW89112.1"/>
    </source>
</evidence>
<dbReference type="Gene3D" id="1.10.520.10">
    <property type="match status" value="1"/>
</dbReference>
<evidence type="ECO:0000259" key="3">
    <source>
        <dbReference type="Pfam" id="PF00141"/>
    </source>
</evidence>
<dbReference type="GO" id="GO:0000302">
    <property type="term" value="P:response to reactive oxygen species"/>
    <property type="evidence" value="ECO:0007669"/>
    <property type="project" value="TreeGrafter"/>
</dbReference>
<comment type="similarity">
    <text evidence="2">Belongs to the peroxidase family.</text>
</comment>
<dbReference type="PANTHER" id="PTHR31356">
    <property type="entry name" value="THYLAKOID LUMENAL 29 KDA PROTEIN, CHLOROPLASTIC-RELATED"/>
    <property type="match status" value="1"/>
</dbReference>
<dbReference type="Pfam" id="PF00141">
    <property type="entry name" value="peroxidase"/>
    <property type="match status" value="1"/>
</dbReference>
<evidence type="ECO:0000256" key="2">
    <source>
        <dbReference type="RuleBase" id="RU004241"/>
    </source>
</evidence>
<keyword evidence="5" id="KW-1185">Reference proteome</keyword>
<dbReference type="GO" id="GO:0020037">
    <property type="term" value="F:heme binding"/>
    <property type="evidence" value="ECO:0007669"/>
    <property type="project" value="InterPro"/>
</dbReference>
<keyword evidence="1" id="KW-0560">Oxidoreductase</keyword>
<dbReference type="InterPro" id="IPR010255">
    <property type="entry name" value="Haem_peroxidase_sf"/>
</dbReference>
<dbReference type="InParanoid" id="A0A078B733"/>
<organism evidence="4 5">
    <name type="scientific">Stylonychia lemnae</name>
    <name type="common">Ciliate</name>
    <dbReference type="NCBI Taxonomy" id="5949"/>
    <lineage>
        <taxon>Eukaryota</taxon>
        <taxon>Sar</taxon>
        <taxon>Alveolata</taxon>
        <taxon>Ciliophora</taxon>
        <taxon>Intramacronucleata</taxon>
        <taxon>Spirotrichea</taxon>
        <taxon>Stichotrichia</taxon>
        <taxon>Sporadotrichida</taxon>
        <taxon>Oxytrichidae</taxon>
        <taxon>Stylonychinae</taxon>
        <taxon>Stylonychia</taxon>
    </lineage>
</organism>
<sequence length="264" mass="29879">MVSRPVDLVIQHLAVQIRPWYHNTFKRFPIQDYVRLIYNDALTFDPVTKRGGLRANFRYPSVARNHHNRRLQLLASELEYLKNAVCDPELDPMSVSDWVTSAAVLMIKEADGPNIQRQLSYGRVDINNVNQVGDPNNIPNAQNYKQSLAARGFNDEEIAALASVEALGLVQDPAHTELSSHLKIDNFFYKQVLAGRVSHLQISHTLLNDPELKGHATKYAEDNKAYIANFGNALLKLTELGNKSEELTSIEHLIDFSSQTRNKF</sequence>
<dbReference type="OrthoDB" id="2113341at2759"/>
<evidence type="ECO:0000313" key="5">
    <source>
        <dbReference type="Proteomes" id="UP000039865"/>
    </source>
</evidence>
<feature type="domain" description="Plant heme peroxidase family profile" evidence="3">
    <location>
        <begin position="32"/>
        <end position="222"/>
    </location>
</feature>
<dbReference type="GO" id="GO:0034599">
    <property type="term" value="P:cellular response to oxidative stress"/>
    <property type="evidence" value="ECO:0007669"/>
    <property type="project" value="InterPro"/>
</dbReference>
<evidence type="ECO:0000256" key="1">
    <source>
        <dbReference type="ARBA" id="ARBA00023002"/>
    </source>
</evidence>
<dbReference type="AlphaFoldDB" id="A0A078B733"/>
<proteinExistence type="inferred from homology"/>
<dbReference type="GO" id="GO:0004601">
    <property type="term" value="F:peroxidase activity"/>
    <property type="evidence" value="ECO:0007669"/>
    <property type="project" value="UniProtKB-KW"/>
</dbReference>
<reference evidence="4 5" key="1">
    <citation type="submission" date="2014-06" db="EMBL/GenBank/DDBJ databases">
        <authorList>
            <person name="Swart Estienne"/>
        </authorList>
    </citation>
    <scope>NUCLEOTIDE SEQUENCE [LARGE SCALE GENOMIC DNA]</scope>
    <source>
        <strain evidence="4 5">130c</strain>
    </source>
</reference>
<dbReference type="Proteomes" id="UP000039865">
    <property type="component" value="Unassembled WGS sequence"/>
</dbReference>